<evidence type="ECO:0000256" key="1">
    <source>
        <dbReference type="ARBA" id="ARBA00009995"/>
    </source>
</evidence>
<keyword evidence="4" id="KW-1185">Reference proteome</keyword>
<evidence type="ECO:0000313" key="4">
    <source>
        <dbReference type="Proteomes" id="UP000824120"/>
    </source>
</evidence>
<dbReference type="PANTHER" id="PTHR48047">
    <property type="entry name" value="GLYCOSYLTRANSFERASE"/>
    <property type="match status" value="1"/>
</dbReference>
<protein>
    <submittedName>
        <fullName evidence="3">Uncharacterized protein</fullName>
    </submittedName>
</protein>
<proteinExistence type="inferred from homology"/>
<dbReference type="InterPro" id="IPR035595">
    <property type="entry name" value="UDP_glycos_trans_CS"/>
</dbReference>
<dbReference type="Proteomes" id="UP000824120">
    <property type="component" value="Chromosome 12"/>
</dbReference>
<comment type="caution">
    <text evidence="3">The sequence shown here is derived from an EMBL/GenBank/DDBJ whole genome shotgun (WGS) entry which is preliminary data.</text>
</comment>
<evidence type="ECO:0000313" key="3">
    <source>
        <dbReference type="EMBL" id="KAG5573469.1"/>
    </source>
</evidence>
<dbReference type="FunFam" id="3.40.50.2000:FF:000063">
    <property type="entry name" value="Glycosyltransferase"/>
    <property type="match status" value="2"/>
</dbReference>
<dbReference type="OrthoDB" id="5835829at2759"/>
<name>A0A9J5WD81_SOLCO</name>
<dbReference type="SUPFAM" id="SSF53756">
    <property type="entry name" value="UDP-Glycosyltransferase/glycogen phosphorylase"/>
    <property type="match status" value="3"/>
</dbReference>
<sequence length="1303" mass="148107">MAQKNDQVLHVVFIPYLTPSHMIPLVDTSRLFASHGVKVSIITTPYNALLFESTIDHDIDLGHKIFVHKLKFPSDEVGLPEGIENFSVTTSQEMAIGVFMGIALLQKPMESLIFELRPHCIVSDMFFPWTVDVAEQLKIPRLTFYPTNVMYHCVEHCLKLYTPHEKVSSDSESFKVPGLPDEIEMKRSQLPEDVKNNPEGPYWELLKRIKESEPRSYGMIHDTIYDLEPSYAELYRKIKGKKPWLIGPSFHFSKRNNSRSSPDQERHSCLSWLDSQESNSVVYICFGSMGRFSDPQLTEIALALEASNSTFLWVVRKGDNTNESWPPIGFEEKMFANKKGLIVRGWVPQLEILNHPATGAFMTHCGWNSTLESLTSGVPMLTWPLFAEQFYNEKLVEVLGCGVRVGAEVWHISFDITDTIVKKEKIEASVKMLMNTSRESGKIRSRAKDVEAMINRAVEEGGSSYNHLTALIQEMKSHAFGISEDSVMAQKNGEILHVVFIPYFTPSHMIPLVDIARLFASHGVKVSIITTPYNAILFESSIDHATELGHEIFVHKLKFPSAEVGIPEGIENFSAVTSKEMAIGVFMGIPLLQKPMESLIFELRPHCIVSDMFFPWTVDVAEQLNIPRLTFYPNNLMLHCVEHCLKLYTPHKKVSSDSESFLIPGLPDQIEMKRSQLPENIIKINPKGPYWEMMKRIKESEPRSYAMIHDTIYDLEPSYAELYQEIKGKKPWLIGPLFHFSKREEASNSRNTQHQERHSCLSWLDSQEPNSVVYICFGSMGRFSDAQLTEIALALEASNSSFLWVVRKGDESQESWMPTSFKEKMLTNSKGLIVRGWVPQLKILNHPATGVFMTHCGWNSTLESLTAGVPMLTWPLFAEQFYNEKLVEVLGCGVRVGAEMWHSTFDIKDTIVNKEKIEASLKTLMNTSGESEMIKSRAKDVKAMINRAVEKGGSSYNHLTTLIKEIKCHAFGISEENKVMAQKNGELLHVVFIPYFTPSHMIPLVDIDRFFASHGAKVSIITTPYNALLFESSIDHATELGHKIFVYKLKFPSAEVGIPEGIENFSAATSQEMAISVFMGIPLLQKPMESLIFELRPHCIVSDLLLPWTVDLAEQLKIPRLAFYPTNVMYQCVDHCLRLYTPHEKVSSDSESFLIPGLPDQIEMKRSQLPENIKTKSEGPYWELMKRIKESEPWSYAMIHDTIYDLEPSYAEIYQEIKGKKLWLIGPLFHFSKREEANNSRNTRHSCLSWLDSQDPNSVVYICLGSMGRFSDAQLTEIALALEASNSSFLWVVRKGDEPQESE</sequence>
<dbReference type="Gene3D" id="3.40.50.2000">
    <property type="entry name" value="Glycogen Phosphorylase B"/>
    <property type="match status" value="6"/>
</dbReference>
<dbReference type="Pfam" id="PF00201">
    <property type="entry name" value="UDPGT"/>
    <property type="match status" value="2"/>
</dbReference>
<accession>A0A9J5WD81</accession>
<dbReference type="InterPro" id="IPR002213">
    <property type="entry name" value="UDP_glucos_trans"/>
</dbReference>
<dbReference type="EMBL" id="JACXVP010000012">
    <property type="protein sequence ID" value="KAG5573469.1"/>
    <property type="molecule type" value="Genomic_DNA"/>
</dbReference>
<dbReference type="CDD" id="cd03784">
    <property type="entry name" value="GT1_Gtf-like"/>
    <property type="match status" value="3"/>
</dbReference>
<comment type="similarity">
    <text evidence="1">Belongs to the UDP-glycosyltransferase family.</text>
</comment>
<dbReference type="PANTHER" id="PTHR48047:SF64">
    <property type="entry name" value="UDP-GLYCOSYLTRANSFERASES DOMAIN-CONTAINING PROTEIN"/>
    <property type="match status" value="1"/>
</dbReference>
<reference evidence="3 4" key="1">
    <citation type="submission" date="2020-09" db="EMBL/GenBank/DDBJ databases">
        <title>De no assembly of potato wild relative species, Solanum commersonii.</title>
        <authorList>
            <person name="Cho K."/>
        </authorList>
    </citation>
    <scope>NUCLEOTIDE SEQUENCE [LARGE SCALE GENOMIC DNA]</scope>
    <source>
        <strain evidence="3">LZ3.2</strain>
        <tissue evidence="3">Leaf</tissue>
    </source>
</reference>
<dbReference type="GO" id="GO:0035251">
    <property type="term" value="F:UDP-glucosyltransferase activity"/>
    <property type="evidence" value="ECO:0007669"/>
    <property type="project" value="TreeGrafter"/>
</dbReference>
<gene>
    <name evidence="3" type="ORF">H5410_063235</name>
</gene>
<keyword evidence="2" id="KW-0808">Transferase</keyword>
<organism evidence="3 4">
    <name type="scientific">Solanum commersonii</name>
    <name type="common">Commerson's wild potato</name>
    <name type="synonym">Commerson's nightshade</name>
    <dbReference type="NCBI Taxonomy" id="4109"/>
    <lineage>
        <taxon>Eukaryota</taxon>
        <taxon>Viridiplantae</taxon>
        <taxon>Streptophyta</taxon>
        <taxon>Embryophyta</taxon>
        <taxon>Tracheophyta</taxon>
        <taxon>Spermatophyta</taxon>
        <taxon>Magnoliopsida</taxon>
        <taxon>eudicotyledons</taxon>
        <taxon>Gunneridae</taxon>
        <taxon>Pentapetalae</taxon>
        <taxon>asterids</taxon>
        <taxon>lamiids</taxon>
        <taxon>Solanales</taxon>
        <taxon>Solanaceae</taxon>
        <taxon>Solanoideae</taxon>
        <taxon>Solaneae</taxon>
        <taxon>Solanum</taxon>
    </lineage>
</organism>
<dbReference type="PROSITE" id="PS00375">
    <property type="entry name" value="UDPGT"/>
    <property type="match status" value="2"/>
</dbReference>
<evidence type="ECO:0000256" key="2">
    <source>
        <dbReference type="ARBA" id="ARBA00022679"/>
    </source>
</evidence>